<evidence type="ECO:0000313" key="8">
    <source>
        <dbReference type="Proteomes" id="UP000315628"/>
    </source>
</evidence>
<dbReference type="Proteomes" id="UP000315628">
    <property type="component" value="Unassembled WGS sequence"/>
</dbReference>
<dbReference type="InterPro" id="IPR005000">
    <property type="entry name" value="Aldolase/citrate-lyase_domain"/>
</dbReference>
<dbReference type="Pfam" id="PF03328">
    <property type="entry name" value="HpcH_HpaI"/>
    <property type="match status" value="1"/>
</dbReference>
<dbReference type="GO" id="GO:0006107">
    <property type="term" value="P:oxaloacetate metabolic process"/>
    <property type="evidence" value="ECO:0007669"/>
    <property type="project" value="TreeGrafter"/>
</dbReference>
<dbReference type="PIRSF" id="PIRSF015582">
    <property type="entry name" value="Cit_lyase_B"/>
    <property type="match status" value="1"/>
</dbReference>
<sequence>MSDPEQPRRSVLYLPASNPRALEKAKTLPVDTLVLDLEDAVAPEDKAAARAAACAAVGSGEYGHRELTVRVNAVGTPWHEEDLAAVAAVGPDAVVVPKVESAEQVREVLDALAAAGAPETTTVWPMIETARAVVHATDIAAGSDRVAALVLGTNDLLAQLRAQPVADRSPLLVAMSMVVLAARAVGAVALDGVYNAVRDEEGLRRECEQARDLGFDGKTLIHPTQVGPCNEVFAPGETEVEAAKGVVAAWEGRDGGGVAVHEGQMIEELHVAQARRVLAVERAIRERR</sequence>
<evidence type="ECO:0000256" key="4">
    <source>
        <dbReference type="PIRSR" id="PIRSR015582-1"/>
    </source>
</evidence>
<accession>A0A560WI58</accession>
<dbReference type="OrthoDB" id="5172636at2"/>
<comment type="cofactor">
    <cofactor evidence="1">
        <name>Mg(2+)</name>
        <dbReference type="ChEBI" id="CHEBI:18420"/>
    </cofactor>
</comment>
<organism evidence="7 8">
    <name type="scientific">Marihabitans asiaticum</name>
    <dbReference type="NCBI Taxonomy" id="415218"/>
    <lineage>
        <taxon>Bacteria</taxon>
        <taxon>Bacillati</taxon>
        <taxon>Actinomycetota</taxon>
        <taxon>Actinomycetes</taxon>
        <taxon>Micrococcales</taxon>
        <taxon>Intrasporangiaceae</taxon>
        <taxon>Marihabitans</taxon>
    </lineage>
</organism>
<reference evidence="7 8" key="1">
    <citation type="submission" date="2019-06" db="EMBL/GenBank/DDBJ databases">
        <title>Sequencing the genomes of 1000 actinobacteria strains.</title>
        <authorList>
            <person name="Klenk H.-P."/>
        </authorList>
    </citation>
    <scope>NUCLEOTIDE SEQUENCE [LARGE SCALE GENOMIC DNA]</scope>
    <source>
        <strain evidence="7 8">DSM 18935</strain>
    </source>
</reference>
<gene>
    <name evidence="7" type="ORF">FB557_0896</name>
</gene>
<dbReference type="InterPro" id="IPR011206">
    <property type="entry name" value="Citrate_lyase_beta/mcl1/mcl2"/>
</dbReference>
<dbReference type="PANTHER" id="PTHR32308">
    <property type="entry name" value="LYASE BETA SUBUNIT, PUTATIVE (AFU_ORTHOLOGUE AFUA_4G13030)-RELATED"/>
    <property type="match status" value="1"/>
</dbReference>
<dbReference type="RefSeq" id="WP_144855880.1">
    <property type="nucleotide sequence ID" value="NZ_BAAAYT010000002.1"/>
</dbReference>
<dbReference type="GO" id="GO:0016829">
    <property type="term" value="F:lyase activity"/>
    <property type="evidence" value="ECO:0007669"/>
    <property type="project" value="UniProtKB-KW"/>
</dbReference>
<keyword evidence="8" id="KW-1185">Reference proteome</keyword>
<feature type="binding site" evidence="5">
    <location>
        <position position="155"/>
    </location>
    <ligand>
        <name>Mg(2+)</name>
        <dbReference type="ChEBI" id="CHEBI:18420"/>
    </ligand>
</feature>
<dbReference type="AlphaFoldDB" id="A0A560WI58"/>
<dbReference type="Gene3D" id="3.20.20.60">
    <property type="entry name" value="Phosphoenolpyruvate-binding domains"/>
    <property type="match status" value="1"/>
</dbReference>
<dbReference type="SUPFAM" id="SSF51621">
    <property type="entry name" value="Phosphoenolpyruvate/pyruvate domain"/>
    <property type="match status" value="1"/>
</dbReference>
<evidence type="ECO:0000256" key="5">
    <source>
        <dbReference type="PIRSR" id="PIRSR015582-2"/>
    </source>
</evidence>
<dbReference type="GO" id="GO:0000287">
    <property type="term" value="F:magnesium ion binding"/>
    <property type="evidence" value="ECO:0007669"/>
    <property type="project" value="TreeGrafter"/>
</dbReference>
<feature type="domain" description="HpcH/HpaI aldolase/citrate lyase" evidence="6">
    <location>
        <begin position="9"/>
        <end position="223"/>
    </location>
</feature>
<evidence type="ECO:0000256" key="2">
    <source>
        <dbReference type="ARBA" id="ARBA00022723"/>
    </source>
</evidence>
<keyword evidence="3 5" id="KW-0460">Magnesium</keyword>
<protein>
    <submittedName>
        <fullName evidence="7">Citrate lyase subunit beta/citryl-CoA lyase</fullName>
    </submittedName>
</protein>
<dbReference type="PANTHER" id="PTHR32308:SF10">
    <property type="entry name" value="CITRATE LYASE SUBUNIT BETA"/>
    <property type="match status" value="1"/>
</dbReference>
<keyword evidence="2 5" id="KW-0479">Metal-binding</keyword>
<dbReference type="InterPro" id="IPR040442">
    <property type="entry name" value="Pyrv_kinase-like_dom_sf"/>
</dbReference>
<comment type="caution">
    <text evidence="7">The sequence shown here is derived from an EMBL/GenBank/DDBJ whole genome shotgun (WGS) entry which is preliminary data.</text>
</comment>
<feature type="binding site" evidence="5">
    <location>
        <position position="128"/>
    </location>
    <ligand>
        <name>Mg(2+)</name>
        <dbReference type="ChEBI" id="CHEBI:18420"/>
    </ligand>
</feature>
<dbReference type="InterPro" id="IPR015813">
    <property type="entry name" value="Pyrv/PenolPyrv_kinase-like_dom"/>
</dbReference>
<dbReference type="EMBL" id="VIUW01000001">
    <property type="protein sequence ID" value="TWD17329.1"/>
    <property type="molecule type" value="Genomic_DNA"/>
</dbReference>
<feature type="binding site" evidence="4">
    <location>
        <position position="70"/>
    </location>
    <ligand>
        <name>substrate</name>
    </ligand>
</feature>
<feature type="binding site" evidence="4">
    <location>
        <position position="128"/>
    </location>
    <ligand>
        <name>substrate</name>
    </ligand>
</feature>
<proteinExistence type="predicted"/>
<evidence type="ECO:0000256" key="3">
    <source>
        <dbReference type="ARBA" id="ARBA00022842"/>
    </source>
</evidence>
<keyword evidence="7" id="KW-0456">Lyase</keyword>
<evidence type="ECO:0000313" key="7">
    <source>
        <dbReference type="EMBL" id="TWD17329.1"/>
    </source>
</evidence>
<evidence type="ECO:0000256" key="1">
    <source>
        <dbReference type="ARBA" id="ARBA00001946"/>
    </source>
</evidence>
<name>A0A560WI58_9MICO</name>
<evidence type="ECO:0000259" key="6">
    <source>
        <dbReference type="Pfam" id="PF03328"/>
    </source>
</evidence>